<dbReference type="EMBL" id="AUZX01000091">
    <property type="protein sequence ID" value="EQD81166.1"/>
    <property type="molecule type" value="Genomic_DNA"/>
</dbReference>
<reference evidence="1" key="2">
    <citation type="journal article" date="2014" name="ISME J.">
        <title>Microbial stratification in low pH oxic and suboxic macroscopic growths along an acid mine drainage.</title>
        <authorList>
            <person name="Mendez-Garcia C."/>
            <person name="Mesa V."/>
            <person name="Sprenger R.R."/>
            <person name="Richter M."/>
            <person name="Diez M.S."/>
            <person name="Solano J."/>
            <person name="Bargiela R."/>
            <person name="Golyshina O.V."/>
            <person name="Manteca A."/>
            <person name="Ramos J.L."/>
            <person name="Gallego J.R."/>
            <person name="Llorente I."/>
            <person name="Martins Dos Santos V.A."/>
            <person name="Jensen O.N."/>
            <person name="Pelaez A.I."/>
            <person name="Sanchez J."/>
            <person name="Ferrer M."/>
        </authorList>
    </citation>
    <scope>NUCLEOTIDE SEQUENCE</scope>
</reference>
<gene>
    <name evidence="1" type="ORF">B1A_00116</name>
</gene>
<comment type="caution">
    <text evidence="1">The sequence shown here is derived from an EMBL/GenBank/DDBJ whole genome shotgun (WGS) entry which is preliminary data.</text>
</comment>
<dbReference type="SUPFAM" id="SSF64484">
    <property type="entry name" value="beta and beta-prime subunits of DNA dependent RNA-polymerase"/>
    <property type="match status" value="1"/>
</dbReference>
<dbReference type="AlphaFoldDB" id="T1C6V4"/>
<name>T1C6V4_9ZZZZ</name>
<keyword evidence="1" id="KW-0240">DNA-directed RNA polymerase</keyword>
<dbReference type="Gene3D" id="3.90.1100.10">
    <property type="match status" value="1"/>
</dbReference>
<organism evidence="1">
    <name type="scientific">mine drainage metagenome</name>
    <dbReference type="NCBI Taxonomy" id="410659"/>
    <lineage>
        <taxon>unclassified sequences</taxon>
        <taxon>metagenomes</taxon>
        <taxon>ecological metagenomes</taxon>
    </lineage>
</organism>
<evidence type="ECO:0000313" key="1">
    <source>
        <dbReference type="EMBL" id="EQD81166.1"/>
    </source>
</evidence>
<dbReference type="GO" id="GO:0000428">
    <property type="term" value="C:DNA-directed RNA polymerase complex"/>
    <property type="evidence" value="ECO:0007669"/>
    <property type="project" value="UniProtKB-KW"/>
</dbReference>
<proteinExistence type="predicted"/>
<feature type="non-terminal residue" evidence="1">
    <location>
        <position position="67"/>
    </location>
</feature>
<protein>
    <submittedName>
        <fullName evidence="1">DNA-directed RNA polymerase subunit beta</fullName>
    </submittedName>
</protein>
<sequence>MAYPVRVGSRVRRSFARIQEILDMPNLIEIQQKSYRWFLEQGLKDLLGDVSPIQDFTGKLVLEFIGY</sequence>
<accession>T1C6V4</accession>
<keyword evidence="1" id="KW-0804">Transcription</keyword>
<reference evidence="1" key="1">
    <citation type="submission" date="2013-08" db="EMBL/GenBank/DDBJ databases">
        <authorList>
            <person name="Mendez C."/>
            <person name="Richter M."/>
            <person name="Ferrer M."/>
            <person name="Sanchez J."/>
        </authorList>
    </citation>
    <scope>NUCLEOTIDE SEQUENCE</scope>
</reference>